<name>A0A415GYY2_9FIRM</name>
<gene>
    <name evidence="2" type="ORF">DW054_16950</name>
</gene>
<dbReference type="AlphaFoldDB" id="A0A415GYY2"/>
<comment type="caution">
    <text evidence="2">The sequence shown here is derived from an EMBL/GenBank/DDBJ whole genome shotgun (WGS) entry which is preliminary data.</text>
</comment>
<sequence>YSVSELRSALKTEKIEDALTKLENCRVRACELIPAADTDYAAQTRELVGVTKNLQTLLEEMEQFLIHTPLTTDYSAFKKAFEEVQARWNKVTENAATAVEKLMANIKGAETICHVFSKDPVNLSTGNFIYDRTDLEVGGREPFVFRRFYNAINDRSGVLGKDWNHNYEVHLEFTDGEAVLLREDGKEERFFWEKDRYLSLF</sequence>
<feature type="non-terminal residue" evidence="2">
    <location>
        <position position="201"/>
    </location>
</feature>
<proteinExistence type="predicted"/>
<feature type="non-terminal residue" evidence="2">
    <location>
        <position position="1"/>
    </location>
</feature>
<evidence type="ECO:0000259" key="1">
    <source>
        <dbReference type="Pfam" id="PF20148"/>
    </source>
</evidence>
<evidence type="ECO:0000313" key="3">
    <source>
        <dbReference type="Proteomes" id="UP000284152"/>
    </source>
</evidence>
<evidence type="ECO:0000313" key="2">
    <source>
        <dbReference type="EMBL" id="RHK57987.1"/>
    </source>
</evidence>
<dbReference type="Pfam" id="PF20148">
    <property type="entry name" value="DUF6531"/>
    <property type="match status" value="1"/>
</dbReference>
<feature type="domain" description="DUF6531" evidence="1">
    <location>
        <begin position="119"/>
        <end position="190"/>
    </location>
</feature>
<accession>A0A415GYY2</accession>
<dbReference type="InterPro" id="IPR045351">
    <property type="entry name" value="DUF6531"/>
</dbReference>
<protein>
    <recommendedName>
        <fullName evidence="1">DUF6531 domain-containing protein</fullName>
    </recommendedName>
</protein>
<dbReference type="Proteomes" id="UP000284152">
    <property type="component" value="Unassembled WGS sequence"/>
</dbReference>
<organism evidence="2 3">
    <name type="scientific">Dorea formicigenerans</name>
    <dbReference type="NCBI Taxonomy" id="39486"/>
    <lineage>
        <taxon>Bacteria</taxon>
        <taxon>Bacillati</taxon>
        <taxon>Bacillota</taxon>
        <taxon>Clostridia</taxon>
        <taxon>Lachnospirales</taxon>
        <taxon>Lachnospiraceae</taxon>
        <taxon>Dorea</taxon>
    </lineage>
</organism>
<dbReference type="EMBL" id="QRNS01000112">
    <property type="protein sequence ID" value="RHK57987.1"/>
    <property type="molecule type" value="Genomic_DNA"/>
</dbReference>
<reference evidence="2 3" key="1">
    <citation type="submission" date="2018-08" db="EMBL/GenBank/DDBJ databases">
        <title>A genome reference for cultivated species of the human gut microbiota.</title>
        <authorList>
            <person name="Zou Y."/>
            <person name="Xue W."/>
            <person name="Luo G."/>
        </authorList>
    </citation>
    <scope>NUCLEOTIDE SEQUENCE [LARGE SCALE GENOMIC DNA]</scope>
    <source>
        <strain evidence="2 3">AF42-21</strain>
    </source>
</reference>